<evidence type="ECO:0000313" key="1">
    <source>
        <dbReference type="EMBL" id="MDQ0104171.1"/>
    </source>
</evidence>
<protein>
    <recommendedName>
        <fullName evidence="3">Asp/Glu/hydantoin racemase</fullName>
    </recommendedName>
</protein>
<evidence type="ECO:0000313" key="2">
    <source>
        <dbReference type="Proteomes" id="UP001244563"/>
    </source>
</evidence>
<gene>
    <name evidence="1" type="ORF">J2T10_003844</name>
</gene>
<sequence length="257" mass="27486">MPDIKPQLGVILCDLDSYPVDYIECLTPDAPGISNNPVGFFENPASWQGLPVAYAVARGARVEPLVAGEPEAIDAFWAASEKLAHCPLVITDCGFFFYARKDTRRTANVITSGLDLLPIASVLSNKDIGVLTVSETLAAKLLADHALSPRIVIAGMESEPGWATMLTNDHALGNGWDQEMLKEGVASVVKREFGPGGRLENIGVLVLECTLLPEFRQEIRKYTSVPILDIASFALNALGKGFDVGEAPAPVGPALSR</sequence>
<keyword evidence="2" id="KW-1185">Reference proteome</keyword>
<reference evidence="1 2" key="1">
    <citation type="submission" date="2023-07" db="EMBL/GenBank/DDBJ databases">
        <title>Sorghum-associated microbial communities from plants grown in Nebraska, USA.</title>
        <authorList>
            <person name="Schachtman D."/>
        </authorList>
    </citation>
    <scope>NUCLEOTIDE SEQUENCE [LARGE SCALE GENOMIC DNA]</scope>
    <source>
        <strain evidence="1 2">CC523</strain>
    </source>
</reference>
<proteinExistence type="predicted"/>
<dbReference type="EMBL" id="JAUSSW010000014">
    <property type="protein sequence ID" value="MDQ0104171.1"/>
    <property type="molecule type" value="Genomic_DNA"/>
</dbReference>
<name>A0ABT9TSY2_PAENI</name>
<dbReference type="RefSeq" id="WP_064722464.1">
    <property type="nucleotide sequence ID" value="NZ_BDDW01000005.1"/>
</dbReference>
<accession>A0ABT9TSY2</accession>
<organism evidence="1 2">
    <name type="scientific">Paenarthrobacter nicotinovorans</name>
    <name type="common">Arthrobacter nicotinovorans</name>
    <dbReference type="NCBI Taxonomy" id="29320"/>
    <lineage>
        <taxon>Bacteria</taxon>
        <taxon>Bacillati</taxon>
        <taxon>Actinomycetota</taxon>
        <taxon>Actinomycetes</taxon>
        <taxon>Micrococcales</taxon>
        <taxon>Micrococcaceae</taxon>
        <taxon>Paenarthrobacter</taxon>
    </lineage>
</organism>
<dbReference type="Proteomes" id="UP001244563">
    <property type="component" value="Unassembled WGS sequence"/>
</dbReference>
<comment type="caution">
    <text evidence="1">The sequence shown here is derived from an EMBL/GenBank/DDBJ whole genome shotgun (WGS) entry which is preliminary data.</text>
</comment>
<evidence type="ECO:0008006" key="3">
    <source>
        <dbReference type="Google" id="ProtNLM"/>
    </source>
</evidence>